<comment type="caution">
    <text evidence="1">The sequence shown here is derived from an EMBL/GenBank/DDBJ whole genome shotgun (WGS) entry which is preliminary data.</text>
</comment>
<dbReference type="AlphaFoldDB" id="T5K3P1"/>
<accession>T5K3P1</accession>
<organism evidence="1 2">
    <name type="scientific">Microbacterium maritypicum MF109</name>
    <dbReference type="NCBI Taxonomy" id="1333857"/>
    <lineage>
        <taxon>Bacteria</taxon>
        <taxon>Bacillati</taxon>
        <taxon>Actinomycetota</taxon>
        <taxon>Actinomycetes</taxon>
        <taxon>Micrococcales</taxon>
        <taxon>Microbacteriaceae</taxon>
        <taxon>Microbacterium</taxon>
    </lineage>
</organism>
<protein>
    <submittedName>
        <fullName evidence="1">Uncharacterized protein</fullName>
    </submittedName>
</protein>
<name>T5K3P1_MICMQ</name>
<sequence length="32" mass="3587">MYEPASVVVEGRYPVPAITRSQEQESLPVTPR</sequence>
<proteinExistence type="predicted"/>
<dbReference type="PATRIC" id="fig|1333857.3.peg.2606"/>
<gene>
    <name evidence="1" type="ORF">L687_03095</name>
</gene>
<reference evidence="1 2" key="1">
    <citation type="journal article" date="2013" name="Genome Announc.">
        <title>Whole-genome sequences of five oyster-associated bacteria show potential for crude oil hydrocarbon degradation.</title>
        <authorList>
            <person name="Chauhan A."/>
            <person name="Green S."/>
            <person name="Pathak A."/>
            <person name="Thomas J."/>
            <person name="Venkatramanan R."/>
        </authorList>
    </citation>
    <scope>NUCLEOTIDE SEQUENCE [LARGE SCALE GENOMIC DNA]</scope>
    <source>
        <strain evidence="1 2">MF109</strain>
    </source>
</reference>
<dbReference type="Proteomes" id="UP000016033">
    <property type="component" value="Unassembled WGS sequence"/>
</dbReference>
<evidence type="ECO:0000313" key="1">
    <source>
        <dbReference type="EMBL" id="EQM74456.1"/>
    </source>
</evidence>
<dbReference type="EMBL" id="ATAO01000206">
    <property type="protein sequence ID" value="EQM74456.1"/>
    <property type="molecule type" value="Genomic_DNA"/>
</dbReference>
<evidence type="ECO:0000313" key="2">
    <source>
        <dbReference type="Proteomes" id="UP000016033"/>
    </source>
</evidence>